<evidence type="ECO:0000256" key="6">
    <source>
        <dbReference type="ARBA" id="ARBA00036541"/>
    </source>
</evidence>
<evidence type="ECO:0000313" key="14">
    <source>
        <dbReference type="EMBL" id="PFK40402.1"/>
    </source>
</evidence>
<dbReference type="EMBL" id="NUWN01000049">
    <property type="protein sequence ID" value="PFK40402.1"/>
    <property type="molecule type" value="Genomic_DNA"/>
</dbReference>
<evidence type="ECO:0000256" key="13">
    <source>
        <dbReference type="RuleBase" id="RU003707"/>
    </source>
</evidence>
<gene>
    <name evidence="14" type="ORF">COI93_13520</name>
</gene>
<evidence type="ECO:0000256" key="2">
    <source>
        <dbReference type="ARBA" id="ARBA00005254"/>
    </source>
</evidence>
<evidence type="ECO:0000256" key="1">
    <source>
        <dbReference type="ARBA" id="ARBA00004514"/>
    </source>
</evidence>
<evidence type="ECO:0000256" key="10">
    <source>
        <dbReference type="ARBA" id="ARBA00042182"/>
    </source>
</evidence>
<dbReference type="GO" id="GO:0005829">
    <property type="term" value="C:cytosol"/>
    <property type="evidence" value="ECO:0007669"/>
    <property type="project" value="UniProtKB-SubCell"/>
</dbReference>
<comment type="similarity">
    <text evidence="2 13">Belongs to the enoyl-CoA hydratase/isomerase family.</text>
</comment>
<evidence type="ECO:0000256" key="7">
    <source>
        <dbReference type="ARBA" id="ARBA00038883"/>
    </source>
</evidence>
<comment type="subcellular location">
    <subcellularLocation>
        <location evidence="1">Cytoplasm</location>
        <location evidence="1">Cytosol</location>
    </subcellularLocation>
</comment>
<dbReference type="Gene3D" id="3.90.226.10">
    <property type="entry name" value="2-enoyl-CoA Hydratase, Chain A, domain 1"/>
    <property type="match status" value="1"/>
</dbReference>
<evidence type="ECO:0000256" key="12">
    <source>
        <dbReference type="ARBA" id="ARBA00056546"/>
    </source>
</evidence>
<evidence type="ECO:0000256" key="4">
    <source>
        <dbReference type="ARBA" id="ARBA00023239"/>
    </source>
</evidence>
<dbReference type="CDD" id="cd06558">
    <property type="entry name" value="crotonase-like"/>
    <property type="match status" value="1"/>
</dbReference>
<dbReference type="InterPro" id="IPR029045">
    <property type="entry name" value="ClpP/crotonase-like_dom_sf"/>
</dbReference>
<evidence type="ECO:0000256" key="5">
    <source>
        <dbReference type="ARBA" id="ARBA00036343"/>
    </source>
</evidence>
<dbReference type="InterPro" id="IPR001753">
    <property type="entry name" value="Enoyl-CoA_hydra/iso"/>
</dbReference>
<evidence type="ECO:0000256" key="9">
    <source>
        <dbReference type="ARBA" id="ARBA00042052"/>
    </source>
</evidence>
<evidence type="ECO:0000313" key="15">
    <source>
        <dbReference type="Proteomes" id="UP000242656"/>
    </source>
</evidence>
<dbReference type="GO" id="GO:0004492">
    <property type="term" value="F:methyl/ethyl malonyl-CoA decarboxylase activity"/>
    <property type="evidence" value="ECO:0007669"/>
    <property type="project" value="UniProtKB-EC"/>
</dbReference>
<comment type="catalytic activity">
    <reaction evidence="5">
        <text>(2S)-ethylmalonyl-CoA + H(+) = butanoyl-CoA + CO2</text>
        <dbReference type="Rhea" id="RHEA:32131"/>
        <dbReference type="ChEBI" id="CHEBI:15378"/>
        <dbReference type="ChEBI" id="CHEBI:16526"/>
        <dbReference type="ChEBI" id="CHEBI:57371"/>
        <dbReference type="ChEBI" id="CHEBI:60909"/>
        <dbReference type="EC" id="4.1.1.94"/>
    </reaction>
    <physiologicalReaction direction="left-to-right" evidence="5">
        <dbReference type="Rhea" id="RHEA:32132"/>
    </physiologicalReaction>
</comment>
<sequence length="250" mass="28335">MMKLLAERKENIMWITLNRPKNHNAIDSEMMNALEHLIQEIKRKEWIKCVVITGNGKSFCAGGDLEEFHGLKTERAAYDMLERMGRILYDIMTLPVPTVALINGAAVGGGCELATACDYRFASKDAIIGFIQGNLGIITGWGGAAMLHEKVCYYQAMTMLCSAHRFSAEEASDYGFINKIFPDDVIESCYKWLNKMIVSNIKVQKAYKAVVIRKWEESNLRERMKAEITECASLWESEEHSQAIAAFFRK</sequence>
<dbReference type="SUPFAM" id="SSF52096">
    <property type="entry name" value="ClpP/crotonase"/>
    <property type="match status" value="1"/>
</dbReference>
<dbReference type="Proteomes" id="UP000242656">
    <property type="component" value="Unassembled WGS sequence"/>
</dbReference>
<dbReference type="PANTHER" id="PTHR11941:SF27">
    <property type="entry name" value="ETHYLMALONYL-COA DECARBOXYLASE"/>
    <property type="match status" value="1"/>
</dbReference>
<proteinExistence type="inferred from homology"/>
<name>A0A2B0M881_BACCE</name>
<comment type="catalytic activity">
    <reaction evidence="11">
        <text>(S)-methylmalonyl-CoA + H(+) = propanoyl-CoA + CO2</text>
        <dbReference type="Rhea" id="RHEA:61340"/>
        <dbReference type="ChEBI" id="CHEBI:15378"/>
        <dbReference type="ChEBI" id="CHEBI:16526"/>
        <dbReference type="ChEBI" id="CHEBI:57327"/>
        <dbReference type="ChEBI" id="CHEBI:57392"/>
        <dbReference type="EC" id="4.1.1.94"/>
    </reaction>
    <physiologicalReaction direction="left-to-right" evidence="11">
        <dbReference type="Rhea" id="RHEA:61341"/>
    </physiologicalReaction>
</comment>
<reference evidence="14 15" key="1">
    <citation type="submission" date="2017-09" db="EMBL/GenBank/DDBJ databases">
        <title>Large-scale bioinformatics analysis of Bacillus genomes uncovers conserved roles of natural products in bacterial physiology.</title>
        <authorList>
            <consortium name="Agbiome Team Llc"/>
            <person name="Bleich R.M."/>
            <person name="Grubbs K.J."/>
            <person name="Santa Maria K.C."/>
            <person name="Allen S.E."/>
            <person name="Farag S."/>
            <person name="Shank E.A."/>
            <person name="Bowers A."/>
        </authorList>
    </citation>
    <scope>NUCLEOTIDE SEQUENCE [LARGE SCALE GENOMIC DNA]</scope>
    <source>
        <strain evidence="14 15">AFS083043</strain>
    </source>
</reference>
<evidence type="ECO:0000256" key="8">
    <source>
        <dbReference type="ARBA" id="ARBA00039903"/>
    </source>
</evidence>
<dbReference type="GO" id="GO:0006635">
    <property type="term" value="P:fatty acid beta-oxidation"/>
    <property type="evidence" value="ECO:0007669"/>
    <property type="project" value="TreeGrafter"/>
</dbReference>
<evidence type="ECO:0000256" key="11">
    <source>
        <dbReference type="ARBA" id="ARBA00047446"/>
    </source>
</evidence>
<dbReference type="PROSITE" id="PS00166">
    <property type="entry name" value="ENOYL_COA_HYDRATASE"/>
    <property type="match status" value="1"/>
</dbReference>
<comment type="function">
    <text evidence="12">Decarboxylates ethylmalonyl-CoA, a potentially toxic metabolite, to form butyryl-CoA, suggesting it might be involved in metabolite proofreading. Acts preferentially on (S)-ethylmalonyl-CoA but also has some activity on the (R)-isomer. Also has methylmalonyl-CoA decarboxylase activity at lower level.</text>
</comment>
<comment type="caution">
    <text evidence="14">The sequence shown here is derived from an EMBL/GenBank/DDBJ whole genome shotgun (WGS) entry which is preliminary data.</text>
</comment>
<dbReference type="Pfam" id="PF00378">
    <property type="entry name" value="ECH_1"/>
    <property type="match status" value="1"/>
</dbReference>
<evidence type="ECO:0000256" key="3">
    <source>
        <dbReference type="ARBA" id="ARBA00022490"/>
    </source>
</evidence>
<accession>A0A2B0M881</accession>
<keyword evidence="3" id="KW-0963">Cytoplasm</keyword>
<dbReference type="AlphaFoldDB" id="A0A2B0M881"/>
<dbReference type="EC" id="4.1.1.94" evidence="7"/>
<protein>
    <recommendedName>
        <fullName evidence="8">Ethylmalonyl-CoA decarboxylase</fullName>
        <ecNumber evidence="7">4.1.1.94</ecNumber>
    </recommendedName>
    <alternativeName>
        <fullName evidence="10">Enoyl-CoA hydratase domain-containing protein 1</fullName>
    </alternativeName>
    <alternativeName>
        <fullName evidence="9">Methylmalonyl-CoA decarboxylase</fullName>
    </alternativeName>
</protein>
<dbReference type="InterPro" id="IPR018376">
    <property type="entry name" value="Enoyl-CoA_hyd/isom_CS"/>
</dbReference>
<organism evidence="14 15">
    <name type="scientific">Bacillus cereus</name>
    <dbReference type="NCBI Taxonomy" id="1396"/>
    <lineage>
        <taxon>Bacteria</taxon>
        <taxon>Bacillati</taxon>
        <taxon>Bacillota</taxon>
        <taxon>Bacilli</taxon>
        <taxon>Bacillales</taxon>
        <taxon>Bacillaceae</taxon>
        <taxon>Bacillus</taxon>
        <taxon>Bacillus cereus group</taxon>
    </lineage>
</organism>
<dbReference type="PANTHER" id="PTHR11941">
    <property type="entry name" value="ENOYL-COA HYDRATASE-RELATED"/>
    <property type="match status" value="1"/>
</dbReference>
<keyword evidence="4" id="KW-0456">Lyase</keyword>
<comment type="catalytic activity">
    <reaction evidence="6">
        <text>(2R)-ethylmalonyl-CoA + H(+) = butanoyl-CoA + CO2</text>
        <dbReference type="Rhea" id="RHEA:59540"/>
        <dbReference type="ChEBI" id="CHEBI:15378"/>
        <dbReference type="ChEBI" id="CHEBI:16526"/>
        <dbReference type="ChEBI" id="CHEBI:57371"/>
        <dbReference type="ChEBI" id="CHEBI:85316"/>
        <dbReference type="EC" id="4.1.1.94"/>
    </reaction>
    <physiologicalReaction direction="left-to-right" evidence="6">
        <dbReference type="Rhea" id="RHEA:59541"/>
    </physiologicalReaction>
</comment>